<protein>
    <recommendedName>
        <fullName evidence="4">C2H2-type domain-containing protein</fullName>
    </recommendedName>
</protein>
<gene>
    <name evidence="2" type="ORF">OBBRIDRAFT_451655</name>
</gene>
<evidence type="ECO:0000256" key="1">
    <source>
        <dbReference type="SAM" id="MobiDB-lite"/>
    </source>
</evidence>
<evidence type="ECO:0008006" key="4">
    <source>
        <dbReference type="Google" id="ProtNLM"/>
    </source>
</evidence>
<dbReference type="OrthoDB" id="6077919at2759"/>
<dbReference type="AlphaFoldDB" id="A0A8E2B0E1"/>
<evidence type="ECO:0000313" key="3">
    <source>
        <dbReference type="Proteomes" id="UP000250043"/>
    </source>
</evidence>
<name>A0A8E2B0E1_9APHY</name>
<proteinExistence type="predicted"/>
<feature type="region of interest" description="Disordered" evidence="1">
    <location>
        <begin position="48"/>
        <end position="102"/>
    </location>
</feature>
<evidence type="ECO:0000313" key="2">
    <source>
        <dbReference type="EMBL" id="OCH92434.1"/>
    </source>
</evidence>
<organism evidence="2 3">
    <name type="scientific">Obba rivulosa</name>
    <dbReference type="NCBI Taxonomy" id="1052685"/>
    <lineage>
        <taxon>Eukaryota</taxon>
        <taxon>Fungi</taxon>
        <taxon>Dikarya</taxon>
        <taxon>Basidiomycota</taxon>
        <taxon>Agaricomycotina</taxon>
        <taxon>Agaricomycetes</taxon>
        <taxon>Polyporales</taxon>
        <taxon>Gelatoporiaceae</taxon>
        <taxon>Obba</taxon>
    </lineage>
</organism>
<accession>A0A8E2B0E1</accession>
<keyword evidence="3" id="KW-1185">Reference proteome</keyword>
<dbReference type="EMBL" id="KV722369">
    <property type="protein sequence ID" value="OCH92434.1"/>
    <property type="molecule type" value="Genomic_DNA"/>
</dbReference>
<feature type="compositionally biased region" description="Basic and acidic residues" evidence="1">
    <location>
        <begin position="54"/>
        <end position="74"/>
    </location>
</feature>
<feature type="compositionally biased region" description="Basic residues" evidence="1">
    <location>
        <begin position="75"/>
        <end position="85"/>
    </location>
</feature>
<reference evidence="2 3" key="1">
    <citation type="submission" date="2016-07" db="EMBL/GenBank/DDBJ databases">
        <title>Draft genome of the white-rot fungus Obba rivulosa 3A-2.</title>
        <authorList>
            <consortium name="DOE Joint Genome Institute"/>
            <person name="Miettinen O."/>
            <person name="Riley R."/>
            <person name="Acob R."/>
            <person name="Barry K."/>
            <person name="Cullen D."/>
            <person name="De Vries R."/>
            <person name="Hainaut M."/>
            <person name="Hatakka A."/>
            <person name="Henrissat B."/>
            <person name="Hilden K."/>
            <person name="Kuo R."/>
            <person name="Labutti K."/>
            <person name="Lipzen A."/>
            <person name="Makela M.R."/>
            <person name="Sandor L."/>
            <person name="Spatafora J.W."/>
            <person name="Grigoriev I.V."/>
            <person name="Hibbett D.S."/>
        </authorList>
    </citation>
    <scope>NUCLEOTIDE SEQUENCE [LARGE SCALE GENOMIC DNA]</scope>
    <source>
        <strain evidence="2 3">3A-2</strain>
    </source>
</reference>
<dbReference type="Proteomes" id="UP000250043">
    <property type="component" value="Unassembled WGS sequence"/>
</dbReference>
<sequence>MPQLYSPITHLKSTFISNWPIAAAAMFESVGPASHLSIGSPVLPLVSKRKRGKHSQDKGKHGDVLAATTDEKDVKRKRGKHGKVKEKHDGVSPATTGENDETPEVCNFRRQFRLAAYKLPHKLSICDQCEKRFGRIQELNRYMQTHDPPEVQAT</sequence>